<reference evidence="6 7" key="1">
    <citation type="journal article" date="2016" name="Genome Biol. Evol.">
        <title>Gene Family Evolution Reflects Adaptation to Soil Environmental Stressors in the Genome of the Collembolan Orchesella cincta.</title>
        <authorList>
            <person name="Faddeeva-Vakhrusheva A."/>
            <person name="Derks M.F."/>
            <person name="Anvar S.Y."/>
            <person name="Agamennone V."/>
            <person name="Suring W."/>
            <person name="Smit S."/>
            <person name="van Straalen N.M."/>
            <person name="Roelofs D."/>
        </authorList>
    </citation>
    <scope>NUCLEOTIDE SEQUENCE [LARGE SCALE GENOMIC DNA]</scope>
    <source>
        <tissue evidence="6">Mixed pool</tissue>
    </source>
</reference>
<dbReference type="GO" id="GO:0005576">
    <property type="term" value="C:extracellular region"/>
    <property type="evidence" value="ECO:0007669"/>
    <property type="project" value="UniProtKB-SubCell"/>
</dbReference>
<dbReference type="InterPro" id="IPR029277">
    <property type="entry name" value="SVWC_dom"/>
</dbReference>
<accession>A0A1D2NHE2</accession>
<evidence type="ECO:0000256" key="4">
    <source>
        <dbReference type="SAM" id="SignalP"/>
    </source>
</evidence>
<dbReference type="Proteomes" id="UP000094527">
    <property type="component" value="Unassembled WGS sequence"/>
</dbReference>
<dbReference type="AlphaFoldDB" id="A0A1D2NHE2"/>
<evidence type="ECO:0000313" key="6">
    <source>
        <dbReference type="EMBL" id="ODN04632.1"/>
    </source>
</evidence>
<feature type="domain" description="Single" evidence="5">
    <location>
        <begin position="38"/>
        <end position="108"/>
    </location>
</feature>
<comment type="caution">
    <text evidence="6">The sequence shown here is derived from an EMBL/GenBank/DDBJ whole genome shotgun (WGS) entry which is preliminary data.</text>
</comment>
<dbReference type="Pfam" id="PF15430">
    <property type="entry name" value="SVWC"/>
    <property type="match status" value="1"/>
</dbReference>
<comment type="subcellular location">
    <subcellularLocation>
        <location evidence="1">Secreted</location>
    </subcellularLocation>
</comment>
<evidence type="ECO:0000256" key="1">
    <source>
        <dbReference type="ARBA" id="ARBA00004613"/>
    </source>
</evidence>
<sequence length="224" mass="25040">MSGKSVNSGIILLSVVSVTLAAVGLGPATVHESHPDQCYNDKTDSYFSPGEFWSLENCGRATCEKFSQSSSQLMISYESCGIAQVQPPCYVVQDNSKPYPACCNNVVCPESNDDENEKFDPSSSSEEEYTLSGRNRTVNDLAGTAVHFSLAQDEDNAVDRSDRNELGSFEDEQDKSEYAEEPRYELIKPRMLPFRFQFAHKYDIGSDHEQRLNDVDAQEDYQLV</sequence>
<dbReference type="EMBL" id="LJIJ01000039">
    <property type="protein sequence ID" value="ODN04632.1"/>
    <property type="molecule type" value="Genomic_DNA"/>
</dbReference>
<proteinExistence type="predicted"/>
<keyword evidence="7" id="KW-1185">Reference proteome</keyword>
<keyword evidence="2" id="KW-0964">Secreted</keyword>
<dbReference type="OrthoDB" id="6674808at2759"/>
<name>A0A1D2NHE2_ORCCI</name>
<dbReference type="SMART" id="SM01318">
    <property type="entry name" value="SVWC"/>
    <property type="match status" value="1"/>
</dbReference>
<feature type="chain" id="PRO_5008905568" description="Single domain-containing protein" evidence="4">
    <location>
        <begin position="22"/>
        <end position="224"/>
    </location>
</feature>
<feature type="region of interest" description="Disordered" evidence="3">
    <location>
        <begin position="152"/>
        <end position="181"/>
    </location>
</feature>
<protein>
    <recommendedName>
        <fullName evidence="5">Single domain-containing protein</fullName>
    </recommendedName>
</protein>
<evidence type="ECO:0000256" key="3">
    <source>
        <dbReference type="SAM" id="MobiDB-lite"/>
    </source>
</evidence>
<evidence type="ECO:0000256" key="2">
    <source>
        <dbReference type="ARBA" id="ARBA00022525"/>
    </source>
</evidence>
<feature type="region of interest" description="Disordered" evidence="3">
    <location>
        <begin position="111"/>
        <end position="132"/>
    </location>
</feature>
<gene>
    <name evidence="6" type="ORF">Ocin01_02037</name>
</gene>
<organism evidence="6 7">
    <name type="scientific">Orchesella cincta</name>
    <name type="common">Springtail</name>
    <name type="synonym">Podura cincta</name>
    <dbReference type="NCBI Taxonomy" id="48709"/>
    <lineage>
        <taxon>Eukaryota</taxon>
        <taxon>Metazoa</taxon>
        <taxon>Ecdysozoa</taxon>
        <taxon>Arthropoda</taxon>
        <taxon>Hexapoda</taxon>
        <taxon>Collembola</taxon>
        <taxon>Entomobryomorpha</taxon>
        <taxon>Entomobryoidea</taxon>
        <taxon>Orchesellidae</taxon>
        <taxon>Orchesellinae</taxon>
        <taxon>Orchesella</taxon>
    </lineage>
</organism>
<evidence type="ECO:0000313" key="7">
    <source>
        <dbReference type="Proteomes" id="UP000094527"/>
    </source>
</evidence>
<feature type="signal peptide" evidence="4">
    <location>
        <begin position="1"/>
        <end position="21"/>
    </location>
</feature>
<keyword evidence="4" id="KW-0732">Signal</keyword>
<evidence type="ECO:0000259" key="5">
    <source>
        <dbReference type="SMART" id="SM01318"/>
    </source>
</evidence>